<dbReference type="HOGENOM" id="CLU_060131_6_4_1"/>
<dbReference type="PANTHER" id="PTHR42791">
    <property type="entry name" value="GNAT FAMILY ACETYLTRANSFERASE"/>
    <property type="match status" value="1"/>
</dbReference>
<dbReference type="InterPro" id="IPR052523">
    <property type="entry name" value="Trichothecene_AcTrans"/>
</dbReference>
<proteinExistence type="predicted"/>
<dbReference type="PhylomeDB" id="B0Y9Q1"/>
<dbReference type="Gene3D" id="3.40.630.30">
    <property type="match status" value="1"/>
</dbReference>
<feature type="compositionally biased region" description="Basic and acidic residues" evidence="1">
    <location>
        <begin position="163"/>
        <end position="172"/>
    </location>
</feature>
<dbReference type="GO" id="GO:0016747">
    <property type="term" value="F:acyltransferase activity, transferring groups other than amino-acyl groups"/>
    <property type="evidence" value="ECO:0007669"/>
    <property type="project" value="InterPro"/>
</dbReference>
<dbReference type="AlphaFoldDB" id="B0Y9Q1"/>
<organism evidence="3 4">
    <name type="scientific">Aspergillus fumigatus (strain CBS 144.89 / FGSC A1163 / CEA10)</name>
    <name type="common">Neosartorya fumigata</name>
    <dbReference type="NCBI Taxonomy" id="451804"/>
    <lineage>
        <taxon>Eukaryota</taxon>
        <taxon>Fungi</taxon>
        <taxon>Dikarya</taxon>
        <taxon>Ascomycota</taxon>
        <taxon>Pezizomycotina</taxon>
        <taxon>Eurotiomycetes</taxon>
        <taxon>Eurotiomycetidae</taxon>
        <taxon>Eurotiales</taxon>
        <taxon>Aspergillaceae</taxon>
        <taxon>Aspergillus</taxon>
        <taxon>Aspergillus subgen. Fumigati</taxon>
    </lineage>
</organism>
<evidence type="ECO:0000259" key="2">
    <source>
        <dbReference type="PROSITE" id="PS51186"/>
    </source>
</evidence>
<feature type="compositionally biased region" description="Basic residues" evidence="1">
    <location>
        <begin position="149"/>
        <end position="159"/>
    </location>
</feature>
<reference evidence="3 4" key="1">
    <citation type="journal article" date="2008" name="PLoS Genet.">
        <title>Genomic islands in the pathogenic filamentous fungus Aspergillus fumigatus.</title>
        <authorList>
            <person name="Fedorova N.D."/>
            <person name="Khaldi N."/>
            <person name="Joardar V.S."/>
            <person name="Maiti R."/>
            <person name="Amedeo P."/>
            <person name="Anderson M.J."/>
            <person name="Crabtree J."/>
            <person name="Silva J.C."/>
            <person name="Badger J.H."/>
            <person name="Albarraq A."/>
            <person name="Angiuoli S."/>
            <person name="Bussey H."/>
            <person name="Bowyer P."/>
            <person name="Cotty P.J."/>
            <person name="Dyer P.S."/>
            <person name="Egan A."/>
            <person name="Galens K."/>
            <person name="Fraser-Liggett C.M."/>
            <person name="Haas B.J."/>
            <person name="Inman J.M."/>
            <person name="Kent R."/>
            <person name="Lemieux S."/>
            <person name="Malavazi I."/>
            <person name="Orvis J."/>
            <person name="Roemer T."/>
            <person name="Ronning C.M."/>
            <person name="Sundaram J.P."/>
            <person name="Sutton G."/>
            <person name="Turner G."/>
            <person name="Venter J.C."/>
            <person name="White O.R."/>
            <person name="Whitty B.R."/>
            <person name="Youngman P."/>
            <person name="Wolfe K.H."/>
            <person name="Goldman G.H."/>
            <person name="Wortman J.R."/>
            <person name="Jiang B."/>
            <person name="Denning D.W."/>
            <person name="Nierman W.C."/>
        </authorList>
    </citation>
    <scope>NUCLEOTIDE SEQUENCE [LARGE SCALE GENOMIC DNA]</scope>
    <source>
        <strain evidence="4">CBS 144.89 / FGSC A1163 / CEA10</strain>
    </source>
</reference>
<dbReference type="EMBL" id="DS499600">
    <property type="protein sequence ID" value="EDP48744.1"/>
    <property type="molecule type" value="Genomic_DNA"/>
</dbReference>
<dbReference type="SUPFAM" id="SSF55729">
    <property type="entry name" value="Acyl-CoA N-acyltransferases (Nat)"/>
    <property type="match status" value="1"/>
</dbReference>
<name>B0Y9Q1_ASPFC</name>
<dbReference type="Proteomes" id="UP000001699">
    <property type="component" value="Unassembled WGS sequence"/>
</dbReference>
<keyword evidence="4" id="KW-1185">Reference proteome</keyword>
<dbReference type="InterPro" id="IPR016181">
    <property type="entry name" value="Acyl_CoA_acyltransferase"/>
</dbReference>
<dbReference type="CDD" id="cd04301">
    <property type="entry name" value="NAT_SF"/>
    <property type="match status" value="1"/>
</dbReference>
<accession>B0Y9Q1</accession>
<feature type="region of interest" description="Disordered" evidence="1">
    <location>
        <begin position="144"/>
        <end position="172"/>
    </location>
</feature>
<dbReference type="VEuPathDB" id="FungiDB:AFUB_081860"/>
<dbReference type="PROSITE" id="PS51186">
    <property type="entry name" value="GNAT"/>
    <property type="match status" value="1"/>
</dbReference>
<dbReference type="Pfam" id="PF00583">
    <property type="entry name" value="Acetyltransf_1"/>
    <property type="match status" value="1"/>
</dbReference>
<gene>
    <name evidence="3" type="ORF">AFUB_081860</name>
</gene>
<feature type="domain" description="N-acetyltransferase" evidence="2">
    <location>
        <begin position="63"/>
        <end position="273"/>
    </location>
</feature>
<evidence type="ECO:0000313" key="4">
    <source>
        <dbReference type="Proteomes" id="UP000001699"/>
    </source>
</evidence>
<protein>
    <submittedName>
        <fullName evidence="3">Acetyltransferase, GNAT family family</fullName>
    </submittedName>
</protein>
<dbReference type="OrthoDB" id="2744543at2759"/>
<evidence type="ECO:0000256" key="1">
    <source>
        <dbReference type="SAM" id="MobiDB-lite"/>
    </source>
</evidence>
<dbReference type="PANTHER" id="PTHR42791:SF17">
    <property type="entry name" value="ACETYLTRANSFERASE, GNAT FAMILY FAMILY (AFU_ORTHOLOGUE AFUA_8G05690)"/>
    <property type="match status" value="1"/>
</dbReference>
<evidence type="ECO:0000313" key="3">
    <source>
        <dbReference type="EMBL" id="EDP48744.1"/>
    </source>
</evidence>
<sequence length="276" mass="30818">MRCKSCNIRGAICSTPAHSSNVLAHRISISSRVSLAAFPSYQTNNNIQIEYTAKEKREKEMPFELLPADPTDSPALTTVFLSAFSSPFNQRLFPRTPDVITYWTAQFTSFINNPHKAVLKITDSEDGSIVAFAVWQLPVPSSPEDVHLKHSHSPSHSHAHAQAGDEHPYPASSDRELCEVFFGGMEEMKKRILGSRPHYYLEMLGTRPEYAGQGLASKLLRWGLERADEVGLETYLSASPAGRPLYEKFGFRVVEEREVVAGYVQGYMLRAGRVAN</sequence>
<dbReference type="InterPro" id="IPR000182">
    <property type="entry name" value="GNAT_dom"/>
</dbReference>